<dbReference type="GO" id="GO:0098797">
    <property type="term" value="C:plasma membrane protein complex"/>
    <property type="evidence" value="ECO:0007669"/>
    <property type="project" value="TreeGrafter"/>
</dbReference>
<keyword evidence="7" id="KW-0653">Protein transport</keyword>
<protein>
    <submittedName>
        <fullName evidence="12">TonB family protein</fullName>
    </submittedName>
</protein>
<dbReference type="Pfam" id="PF03544">
    <property type="entry name" value="TonB_C"/>
    <property type="match status" value="1"/>
</dbReference>
<dbReference type="AlphaFoldDB" id="A0A975AZ47"/>
<keyword evidence="8 10" id="KW-1133">Transmembrane helix</keyword>
<dbReference type="GO" id="GO:0015891">
    <property type="term" value="P:siderophore transport"/>
    <property type="evidence" value="ECO:0007669"/>
    <property type="project" value="InterPro"/>
</dbReference>
<dbReference type="NCBIfam" id="TIGR01352">
    <property type="entry name" value="tonB_Cterm"/>
    <property type="match status" value="1"/>
</dbReference>
<gene>
    <name evidence="12" type="ORF">GJV85_03785</name>
</gene>
<dbReference type="InterPro" id="IPR037682">
    <property type="entry name" value="TonB_C"/>
</dbReference>
<name>A0A975AZ47_9BACT</name>
<dbReference type="KEGG" id="saqt:GJV85_03785"/>
<dbReference type="InterPro" id="IPR051045">
    <property type="entry name" value="TonB-dependent_transducer"/>
</dbReference>
<dbReference type="RefSeq" id="WP_207562545.1">
    <property type="nucleotide sequence ID" value="NZ_CP046072.1"/>
</dbReference>
<dbReference type="GO" id="GO:0015031">
    <property type="term" value="P:protein transport"/>
    <property type="evidence" value="ECO:0007669"/>
    <property type="project" value="UniProtKB-KW"/>
</dbReference>
<keyword evidence="5" id="KW-0997">Cell inner membrane</keyword>
<evidence type="ECO:0000256" key="5">
    <source>
        <dbReference type="ARBA" id="ARBA00022519"/>
    </source>
</evidence>
<dbReference type="PANTHER" id="PTHR33446:SF2">
    <property type="entry name" value="PROTEIN TONB"/>
    <property type="match status" value="1"/>
</dbReference>
<comment type="subcellular location">
    <subcellularLocation>
        <location evidence="1">Cell inner membrane</location>
        <topology evidence="1">Single-pass membrane protein</topology>
        <orientation evidence="1">Periplasmic side</orientation>
    </subcellularLocation>
</comment>
<dbReference type="PRINTS" id="PR01374">
    <property type="entry name" value="TONBPROTEIN"/>
</dbReference>
<dbReference type="PANTHER" id="PTHR33446">
    <property type="entry name" value="PROTEIN TONB-RELATED"/>
    <property type="match status" value="1"/>
</dbReference>
<comment type="similarity">
    <text evidence="2">Belongs to the TonB family.</text>
</comment>
<evidence type="ECO:0000313" key="12">
    <source>
        <dbReference type="EMBL" id="QSZ41266.1"/>
    </source>
</evidence>
<evidence type="ECO:0000256" key="10">
    <source>
        <dbReference type="SAM" id="Phobius"/>
    </source>
</evidence>
<keyword evidence="6 10" id="KW-0812">Transmembrane</keyword>
<keyword evidence="4" id="KW-1003">Cell membrane</keyword>
<dbReference type="EMBL" id="CP046072">
    <property type="protein sequence ID" value="QSZ41266.1"/>
    <property type="molecule type" value="Genomic_DNA"/>
</dbReference>
<feature type="transmembrane region" description="Helical" evidence="10">
    <location>
        <begin position="7"/>
        <end position="29"/>
    </location>
</feature>
<reference evidence="12" key="2">
    <citation type="submission" date="2021-04" db="EMBL/GenBank/DDBJ databases">
        <title>Isolation and characterization of a novel species of the genus Sulfurimonas.</title>
        <authorList>
            <person name="Fukui M."/>
        </authorList>
    </citation>
    <scope>NUCLEOTIDE SEQUENCE</scope>
    <source>
        <strain evidence="12">H1576</strain>
    </source>
</reference>
<evidence type="ECO:0000256" key="4">
    <source>
        <dbReference type="ARBA" id="ARBA00022475"/>
    </source>
</evidence>
<keyword evidence="13" id="KW-1185">Reference proteome</keyword>
<dbReference type="PROSITE" id="PS52015">
    <property type="entry name" value="TONB_CTD"/>
    <property type="match status" value="1"/>
</dbReference>
<dbReference type="InterPro" id="IPR003538">
    <property type="entry name" value="TonB"/>
</dbReference>
<evidence type="ECO:0000256" key="7">
    <source>
        <dbReference type="ARBA" id="ARBA00022927"/>
    </source>
</evidence>
<keyword evidence="9 10" id="KW-0472">Membrane</keyword>
<evidence type="ECO:0000256" key="2">
    <source>
        <dbReference type="ARBA" id="ARBA00006555"/>
    </source>
</evidence>
<evidence type="ECO:0000256" key="1">
    <source>
        <dbReference type="ARBA" id="ARBA00004383"/>
    </source>
</evidence>
<dbReference type="SUPFAM" id="SSF74653">
    <property type="entry name" value="TolA/TonB C-terminal domain"/>
    <property type="match status" value="1"/>
</dbReference>
<dbReference type="GO" id="GO:0031992">
    <property type="term" value="F:energy transducer activity"/>
    <property type="evidence" value="ECO:0007669"/>
    <property type="project" value="InterPro"/>
</dbReference>
<dbReference type="Gene3D" id="3.30.1150.10">
    <property type="match status" value="1"/>
</dbReference>
<proteinExistence type="inferred from homology"/>
<organism evidence="12 13">
    <name type="scientific">Sulfurimonas aquatica</name>
    <dbReference type="NCBI Taxonomy" id="2672570"/>
    <lineage>
        <taxon>Bacteria</taxon>
        <taxon>Pseudomonadati</taxon>
        <taxon>Campylobacterota</taxon>
        <taxon>Epsilonproteobacteria</taxon>
        <taxon>Campylobacterales</taxon>
        <taxon>Sulfurimonadaceae</taxon>
        <taxon>Sulfurimonas</taxon>
    </lineage>
</organism>
<dbReference type="InterPro" id="IPR006260">
    <property type="entry name" value="TonB/TolA_C"/>
</dbReference>
<evidence type="ECO:0000313" key="13">
    <source>
        <dbReference type="Proteomes" id="UP000671852"/>
    </source>
</evidence>
<evidence type="ECO:0000256" key="3">
    <source>
        <dbReference type="ARBA" id="ARBA00022448"/>
    </source>
</evidence>
<accession>A0A975AZ47</accession>
<keyword evidence="3" id="KW-0813">Transport</keyword>
<sequence>MIRHSSSFFLSVVIHLAFGATALLIYMSLPSKDITPKEELICMSLSCFSEQKKVSELKKITKEKVIKKVQKHPEPNIVKQKVIKHEVVKTKTPKKEEIKKVKKVLIKKTKELQVPKIEKPQEKKIEKEIPKEEPIIERVAEAQAQAVKIDTNNTIEPPKKIVIKEDPDKVYVENHIDEIVSLLKENLYYPRSARKRGVEGSVVVRFTILKDAKVEDIKVLSSDKEILSRAAIKTIEDLSYMFPKPQERLTISLPINYKLR</sequence>
<reference evidence="12" key="1">
    <citation type="submission" date="2019-11" db="EMBL/GenBank/DDBJ databases">
        <authorList>
            <person name="Kojima H."/>
        </authorList>
    </citation>
    <scope>NUCLEOTIDE SEQUENCE</scope>
    <source>
        <strain evidence="12">H1576</strain>
    </source>
</reference>
<dbReference type="GO" id="GO:0030288">
    <property type="term" value="C:outer membrane-bounded periplasmic space"/>
    <property type="evidence" value="ECO:0007669"/>
    <property type="project" value="InterPro"/>
</dbReference>
<dbReference type="Proteomes" id="UP000671852">
    <property type="component" value="Chromosome"/>
</dbReference>
<evidence type="ECO:0000256" key="8">
    <source>
        <dbReference type="ARBA" id="ARBA00022989"/>
    </source>
</evidence>
<evidence type="ECO:0000256" key="6">
    <source>
        <dbReference type="ARBA" id="ARBA00022692"/>
    </source>
</evidence>
<evidence type="ECO:0000256" key="9">
    <source>
        <dbReference type="ARBA" id="ARBA00023136"/>
    </source>
</evidence>
<feature type="domain" description="TonB C-terminal" evidence="11">
    <location>
        <begin position="174"/>
        <end position="260"/>
    </location>
</feature>
<dbReference type="GO" id="GO:0055085">
    <property type="term" value="P:transmembrane transport"/>
    <property type="evidence" value="ECO:0007669"/>
    <property type="project" value="InterPro"/>
</dbReference>
<evidence type="ECO:0000259" key="11">
    <source>
        <dbReference type="PROSITE" id="PS52015"/>
    </source>
</evidence>